<feature type="compositionally biased region" description="Basic and acidic residues" evidence="1">
    <location>
        <begin position="31"/>
        <end position="46"/>
    </location>
</feature>
<evidence type="ECO:0000256" key="1">
    <source>
        <dbReference type="SAM" id="MobiDB-lite"/>
    </source>
</evidence>
<proteinExistence type="predicted"/>
<dbReference type="Proteomes" id="UP000625711">
    <property type="component" value="Unassembled WGS sequence"/>
</dbReference>
<dbReference type="EMBL" id="JAACXV010019502">
    <property type="protein sequence ID" value="KAF7263785.1"/>
    <property type="molecule type" value="Genomic_DNA"/>
</dbReference>
<gene>
    <name evidence="2" type="ORF">GWI33_001160</name>
</gene>
<comment type="caution">
    <text evidence="2">The sequence shown here is derived from an EMBL/GenBank/DDBJ whole genome shotgun (WGS) entry which is preliminary data.</text>
</comment>
<protein>
    <submittedName>
        <fullName evidence="2">Uncharacterized protein</fullName>
    </submittedName>
</protein>
<keyword evidence="3" id="KW-1185">Reference proteome</keyword>
<evidence type="ECO:0000313" key="2">
    <source>
        <dbReference type="EMBL" id="KAF7263785.1"/>
    </source>
</evidence>
<sequence length="78" mass="8422">MMFGKALVEEVDPALLCCGVVADVWKVARPPGREAPKNVNKNRDKSGAPPVKCPGHPGDLHEDDVIGAARFLYRAEPN</sequence>
<organism evidence="2 3">
    <name type="scientific">Rhynchophorus ferrugineus</name>
    <name type="common">Red palm weevil</name>
    <name type="synonym">Curculio ferrugineus</name>
    <dbReference type="NCBI Taxonomy" id="354439"/>
    <lineage>
        <taxon>Eukaryota</taxon>
        <taxon>Metazoa</taxon>
        <taxon>Ecdysozoa</taxon>
        <taxon>Arthropoda</taxon>
        <taxon>Hexapoda</taxon>
        <taxon>Insecta</taxon>
        <taxon>Pterygota</taxon>
        <taxon>Neoptera</taxon>
        <taxon>Endopterygota</taxon>
        <taxon>Coleoptera</taxon>
        <taxon>Polyphaga</taxon>
        <taxon>Cucujiformia</taxon>
        <taxon>Curculionidae</taxon>
        <taxon>Dryophthorinae</taxon>
        <taxon>Rhynchophorus</taxon>
    </lineage>
</organism>
<evidence type="ECO:0000313" key="3">
    <source>
        <dbReference type="Proteomes" id="UP000625711"/>
    </source>
</evidence>
<accession>A0A834HSH1</accession>
<feature type="region of interest" description="Disordered" evidence="1">
    <location>
        <begin position="30"/>
        <end position="59"/>
    </location>
</feature>
<reference evidence="2" key="1">
    <citation type="submission" date="2020-08" db="EMBL/GenBank/DDBJ databases">
        <title>Genome sequencing and assembly of the red palm weevil Rhynchophorus ferrugineus.</title>
        <authorList>
            <person name="Dias G.B."/>
            <person name="Bergman C.M."/>
            <person name="Manee M."/>
        </authorList>
    </citation>
    <scope>NUCLEOTIDE SEQUENCE</scope>
    <source>
        <strain evidence="2">AA-2017</strain>
        <tissue evidence="2">Whole larva</tissue>
    </source>
</reference>
<dbReference type="AlphaFoldDB" id="A0A834HSH1"/>
<name>A0A834HSH1_RHYFE</name>